<evidence type="ECO:0000256" key="1">
    <source>
        <dbReference type="ARBA" id="ARBA00008903"/>
    </source>
</evidence>
<dbReference type="PIRSF" id="PIRSF001439">
    <property type="entry name" value="CryM"/>
    <property type="match status" value="1"/>
</dbReference>
<dbReference type="InterPro" id="IPR036291">
    <property type="entry name" value="NAD(P)-bd_dom_sf"/>
</dbReference>
<dbReference type="GO" id="GO:0005737">
    <property type="term" value="C:cytoplasm"/>
    <property type="evidence" value="ECO:0007669"/>
    <property type="project" value="TreeGrafter"/>
</dbReference>
<evidence type="ECO:0000313" key="2">
    <source>
        <dbReference type="EMBL" id="MBA2225517.1"/>
    </source>
</evidence>
<dbReference type="PANTHER" id="PTHR13812">
    <property type="entry name" value="KETIMINE REDUCTASE MU-CRYSTALLIN"/>
    <property type="match status" value="1"/>
</dbReference>
<dbReference type="Gene3D" id="3.30.1780.10">
    <property type="entry name" value="ornithine cyclodeaminase, domain 1"/>
    <property type="match status" value="1"/>
</dbReference>
<dbReference type="Proteomes" id="UP000542342">
    <property type="component" value="Unassembled WGS sequence"/>
</dbReference>
<dbReference type="InterPro" id="IPR023401">
    <property type="entry name" value="ODC_N"/>
</dbReference>
<protein>
    <submittedName>
        <fullName evidence="2">Ornithine cyclodeaminase family protein</fullName>
    </submittedName>
</protein>
<sequence>MTALYLTEAEVEQLVTMDLALEAVATAFRKMALEEAENVPRQRCQTDHVMLHVLPAAAKTLGIIGFKAYTSSKQGTRFHVTLYDGKTGALVAWLEADVLGQFRTGAATGVATRKLARSDARTVGCLGTGKQARTQILAVCKVRPIEHVRVYSRDAERRRAFAERLSVETAVEVVPVDRPEDAVRGLDIIITATTAREPVLWGEWLSPGQHINLIGSNMISKAEADVEVFRRATLVVVDSKDQARMEAGDFVAPLNSGILEWSDIIELAPLLIGRYPGRQSAEDITIFKSLGLGIEDIALAARLVELARAQGLGRSLFST</sequence>
<comment type="caution">
    <text evidence="2">The sequence shown here is derived from an EMBL/GenBank/DDBJ whole genome shotgun (WGS) entry which is preliminary data.</text>
</comment>
<dbReference type="GO" id="GO:0016491">
    <property type="term" value="F:oxidoreductase activity"/>
    <property type="evidence" value="ECO:0007669"/>
    <property type="project" value="UniProtKB-ARBA"/>
</dbReference>
<dbReference type="EMBL" id="JACEFB010000002">
    <property type="protein sequence ID" value="MBA2225517.1"/>
    <property type="molecule type" value="Genomic_DNA"/>
</dbReference>
<dbReference type="Gene3D" id="3.40.50.720">
    <property type="entry name" value="NAD(P)-binding Rossmann-like Domain"/>
    <property type="match status" value="1"/>
</dbReference>
<dbReference type="AlphaFoldDB" id="A0A7V9AB89"/>
<dbReference type="GO" id="GO:0019752">
    <property type="term" value="P:carboxylic acid metabolic process"/>
    <property type="evidence" value="ECO:0007669"/>
    <property type="project" value="UniProtKB-ARBA"/>
</dbReference>
<dbReference type="PANTHER" id="PTHR13812:SF19">
    <property type="entry name" value="KETIMINE REDUCTASE MU-CRYSTALLIN"/>
    <property type="match status" value="1"/>
</dbReference>
<accession>A0A7V9AB89</accession>
<name>A0A7V9AB89_9BACT</name>
<dbReference type="Pfam" id="PF02423">
    <property type="entry name" value="OCD_Mu_crystall"/>
    <property type="match status" value="1"/>
</dbReference>
<dbReference type="SUPFAM" id="SSF51735">
    <property type="entry name" value="NAD(P)-binding Rossmann-fold domains"/>
    <property type="match status" value="1"/>
</dbReference>
<comment type="similarity">
    <text evidence="1">Belongs to the ornithine cyclodeaminase/mu-crystallin family.</text>
</comment>
<evidence type="ECO:0000313" key="3">
    <source>
        <dbReference type="Proteomes" id="UP000542342"/>
    </source>
</evidence>
<dbReference type="FunFam" id="3.40.50.720:FF:000311">
    <property type="entry name" value="Ornithine cyclodeaminase"/>
    <property type="match status" value="1"/>
</dbReference>
<gene>
    <name evidence="2" type="ORF">H0921_04995</name>
</gene>
<dbReference type="InterPro" id="IPR003462">
    <property type="entry name" value="ODC_Mu_crystall"/>
</dbReference>
<reference evidence="2 3" key="1">
    <citation type="submission" date="2020-07" db="EMBL/GenBank/DDBJ databases">
        <title>Thermogemmata thermophila gen. nov., sp. nov., a novel moderate thermophilic planctomycete from a Kamchatka hot spring.</title>
        <authorList>
            <person name="Elcheninov A.G."/>
            <person name="Podosokorskaya O.A."/>
            <person name="Kovaleva O.L."/>
            <person name="Novikov A."/>
            <person name="Bonch-Osmolovskaya E.A."/>
            <person name="Toshchakov S.V."/>
            <person name="Kublanov I.V."/>
        </authorList>
    </citation>
    <scope>NUCLEOTIDE SEQUENCE [LARGE SCALE GENOMIC DNA]</scope>
    <source>
        <strain evidence="2 3">2918</strain>
    </source>
</reference>
<organism evidence="2 3">
    <name type="scientific">Thermogemmata fonticola</name>
    <dbReference type="NCBI Taxonomy" id="2755323"/>
    <lineage>
        <taxon>Bacteria</taxon>
        <taxon>Pseudomonadati</taxon>
        <taxon>Planctomycetota</taxon>
        <taxon>Planctomycetia</taxon>
        <taxon>Gemmatales</taxon>
        <taxon>Gemmataceae</taxon>
        <taxon>Thermogemmata</taxon>
    </lineage>
</organism>
<proteinExistence type="inferred from homology"/>
<keyword evidence="3" id="KW-1185">Reference proteome</keyword>